<comment type="caution">
    <text evidence="1">The sequence shown here is derived from an EMBL/GenBank/DDBJ whole genome shotgun (WGS) entry which is preliminary data.</text>
</comment>
<dbReference type="Proteomes" id="UP001151071">
    <property type="component" value="Unassembled WGS sequence"/>
</dbReference>
<name>A0A9X3TNX6_9BACL</name>
<dbReference type="RefSeq" id="WP_044899105.1">
    <property type="nucleotide sequence ID" value="NZ_JAPYYP010000004.1"/>
</dbReference>
<protein>
    <recommendedName>
        <fullName evidence="3">Restriction endonuclease type IV Mrr domain-containing protein</fullName>
    </recommendedName>
</protein>
<dbReference type="EMBL" id="JAPYYP010000004">
    <property type="protein sequence ID" value="MDA5107865.1"/>
    <property type="molecule type" value="Genomic_DNA"/>
</dbReference>
<accession>A0A9X3TNX6</accession>
<dbReference type="AlphaFoldDB" id="A0A9X3TNX6"/>
<reference evidence="1" key="1">
    <citation type="submission" date="2022-12" db="EMBL/GenBank/DDBJ databases">
        <title>Draft genome sequence of the thermophilic strain Brevibacillus thermoruber HT42, isolated from Los Humeros, Puebla, Mexico, with biotechnological potential.</title>
        <authorList>
            <person name="Lara Sanchez J."/>
            <person name="Solis Palacios R."/>
            <person name="Bustos Baena A.S."/>
            <person name="Ruz Baez A.E."/>
            <person name="Espinosa Luna G."/>
            <person name="Oliart Ros R.M."/>
        </authorList>
    </citation>
    <scope>NUCLEOTIDE SEQUENCE</scope>
    <source>
        <strain evidence="1">HT42</strain>
    </source>
</reference>
<proteinExistence type="predicted"/>
<evidence type="ECO:0000313" key="1">
    <source>
        <dbReference type="EMBL" id="MDA5107865.1"/>
    </source>
</evidence>
<sequence length="258" mass="30317">MSISQELSKLQDVFKRLSDDKIWIPFADDSAAMHKFLSLIDEVEHSQSWPSTHNQRKGKVYEKLIRVVLDQFQVGETESDFRVGDNQIDHEFRFNDFFVTHFTQETGQTIICECKNEKSPVDVTYMSKLIELCENRKSKLGIFFSIVGLTGKGWVYAEGKRKKNLLKHGIAIISFTFEEIKQLTKKNFYTLIKEKFEKLVREVDEELDDIRQYPQEDLYSFNSRLKSTVNELFRLNLIDDESRTKILSKIDKLYAEES</sequence>
<keyword evidence="2" id="KW-1185">Reference proteome</keyword>
<organism evidence="1 2">
    <name type="scientific">Brevibacillus thermoruber</name>
    <dbReference type="NCBI Taxonomy" id="33942"/>
    <lineage>
        <taxon>Bacteria</taxon>
        <taxon>Bacillati</taxon>
        <taxon>Bacillota</taxon>
        <taxon>Bacilli</taxon>
        <taxon>Bacillales</taxon>
        <taxon>Paenibacillaceae</taxon>
        <taxon>Brevibacillus</taxon>
    </lineage>
</organism>
<evidence type="ECO:0000313" key="2">
    <source>
        <dbReference type="Proteomes" id="UP001151071"/>
    </source>
</evidence>
<evidence type="ECO:0008006" key="3">
    <source>
        <dbReference type="Google" id="ProtNLM"/>
    </source>
</evidence>
<gene>
    <name evidence="1" type="ORF">O3V59_05810</name>
</gene>